<evidence type="ECO:0000313" key="1">
    <source>
        <dbReference type="EMBL" id="KAG2114225.1"/>
    </source>
</evidence>
<organism evidence="1 2">
    <name type="scientific">Suillus discolor</name>
    <dbReference type="NCBI Taxonomy" id="1912936"/>
    <lineage>
        <taxon>Eukaryota</taxon>
        <taxon>Fungi</taxon>
        <taxon>Dikarya</taxon>
        <taxon>Basidiomycota</taxon>
        <taxon>Agaricomycotina</taxon>
        <taxon>Agaricomycetes</taxon>
        <taxon>Agaricomycetidae</taxon>
        <taxon>Boletales</taxon>
        <taxon>Suillineae</taxon>
        <taxon>Suillaceae</taxon>
        <taxon>Suillus</taxon>
    </lineage>
</organism>
<evidence type="ECO:0000313" key="2">
    <source>
        <dbReference type="Proteomes" id="UP000823399"/>
    </source>
</evidence>
<feature type="non-terminal residue" evidence="1">
    <location>
        <position position="82"/>
    </location>
</feature>
<proteinExistence type="predicted"/>
<reference evidence="1" key="1">
    <citation type="journal article" date="2020" name="New Phytol.">
        <title>Comparative genomics reveals dynamic genome evolution in host specialist ectomycorrhizal fungi.</title>
        <authorList>
            <person name="Lofgren L.A."/>
            <person name="Nguyen N.H."/>
            <person name="Vilgalys R."/>
            <person name="Ruytinx J."/>
            <person name="Liao H.L."/>
            <person name="Branco S."/>
            <person name="Kuo A."/>
            <person name="LaButti K."/>
            <person name="Lipzen A."/>
            <person name="Andreopoulos W."/>
            <person name="Pangilinan J."/>
            <person name="Riley R."/>
            <person name="Hundley H."/>
            <person name="Na H."/>
            <person name="Barry K."/>
            <person name="Grigoriev I.V."/>
            <person name="Stajich J.E."/>
            <person name="Kennedy P.G."/>
        </authorList>
    </citation>
    <scope>NUCLEOTIDE SEQUENCE</scope>
    <source>
        <strain evidence="1">FC423</strain>
    </source>
</reference>
<gene>
    <name evidence="1" type="ORF">F5147DRAFT_561561</name>
</gene>
<dbReference type="EMBL" id="JABBWM010000010">
    <property type="protein sequence ID" value="KAG2114225.1"/>
    <property type="molecule type" value="Genomic_DNA"/>
</dbReference>
<accession>A0A9P7JXX0</accession>
<keyword evidence="2" id="KW-1185">Reference proteome</keyword>
<dbReference type="OrthoDB" id="3265433at2759"/>
<dbReference type="AlphaFoldDB" id="A0A9P7JXX0"/>
<sequence length="82" mass="9833">VYQVHWLRAKSLKDRWAEEILLVQHEMDWTCNFFIHKAEVWKRLGVIAKEAKKQGSMAYAGRQGKIYQCLWEEARLAFHQTK</sequence>
<protein>
    <submittedName>
        <fullName evidence="1">Uncharacterized protein</fullName>
    </submittedName>
</protein>
<name>A0A9P7JXX0_9AGAM</name>
<dbReference type="GeneID" id="64692855"/>
<feature type="non-terminal residue" evidence="1">
    <location>
        <position position="1"/>
    </location>
</feature>
<comment type="caution">
    <text evidence="1">The sequence shown here is derived from an EMBL/GenBank/DDBJ whole genome shotgun (WGS) entry which is preliminary data.</text>
</comment>
<dbReference type="RefSeq" id="XP_041296338.1">
    <property type="nucleotide sequence ID" value="XM_041430596.1"/>
</dbReference>
<dbReference type="Proteomes" id="UP000823399">
    <property type="component" value="Unassembled WGS sequence"/>
</dbReference>